<dbReference type="InterPro" id="IPR010828">
    <property type="entry name" value="Atf2/Sli1-like"/>
</dbReference>
<dbReference type="Gene3D" id="3.30.559.30">
    <property type="entry name" value="Nonribosomal peptide synthetase, condensation domain"/>
    <property type="match status" value="1"/>
</dbReference>
<accession>A0A8H4PKE3</accession>
<protein>
    <recommendedName>
        <fullName evidence="3">Alcohol acetyltransferase</fullName>
    </recommendedName>
</protein>
<dbReference type="PANTHER" id="PTHR28037:SF1">
    <property type="entry name" value="ALCOHOL O-ACETYLTRANSFERASE 1-RELATED"/>
    <property type="match status" value="1"/>
</dbReference>
<dbReference type="InterPro" id="IPR023213">
    <property type="entry name" value="CAT-like_dom_sf"/>
</dbReference>
<organism evidence="1 2">
    <name type="scientific">Ophiocordyceps sinensis</name>
    <dbReference type="NCBI Taxonomy" id="72228"/>
    <lineage>
        <taxon>Eukaryota</taxon>
        <taxon>Fungi</taxon>
        <taxon>Dikarya</taxon>
        <taxon>Ascomycota</taxon>
        <taxon>Pezizomycotina</taxon>
        <taxon>Sordariomycetes</taxon>
        <taxon>Hypocreomycetidae</taxon>
        <taxon>Hypocreales</taxon>
        <taxon>Ophiocordycipitaceae</taxon>
        <taxon>Ophiocordyceps</taxon>
    </lineage>
</organism>
<dbReference type="InterPro" id="IPR052058">
    <property type="entry name" value="Alcohol_O-acetyltransferase"/>
</dbReference>
<dbReference type="OrthoDB" id="2150604at2759"/>
<dbReference type="Pfam" id="PF07247">
    <property type="entry name" value="AATase"/>
    <property type="match status" value="1"/>
</dbReference>
<gene>
    <name evidence="1" type="ORF">G6O67_006301</name>
</gene>
<dbReference type="Proteomes" id="UP000557566">
    <property type="component" value="Unassembled WGS sequence"/>
</dbReference>
<keyword evidence="2" id="KW-1185">Reference proteome</keyword>
<evidence type="ECO:0000313" key="1">
    <source>
        <dbReference type="EMBL" id="KAF4506197.1"/>
    </source>
</evidence>
<comment type="caution">
    <text evidence="1">The sequence shown here is derived from an EMBL/GenBank/DDBJ whole genome shotgun (WGS) entry which is preliminary data.</text>
</comment>
<dbReference type="Gene3D" id="3.30.559.10">
    <property type="entry name" value="Chloramphenicol acetyltransferase-like domain"/>
    <property type="match status" value="1"/>
</dbReference>
<dbReference type="EMBL" id="JAAVMX010000007">
    <property type="protein sequence ID" value="KAF4506197.1"/>
    <property type="molecule type" value="Genomic_DNA"/>
</dbReference>
<sequence length="498" mass="54036">MPPPTEPTPLRPLSNMELFSSSRHHLGLYRCVAITGRYVPASSSPSPLDAEALYPALAALVEAQPMLRVGILGQGRSRPRPRFSHLARLDLRDHVSWDSLALGAGYEHRLARRQGWLHDQLWPDIEVRPPWRLVVLRPGPAGADVDDSEPEPPPFYDVVFAFHHSLMDGSAGKAFHEHLLDALNHPRPPSCPTSPPYLLFFPRPPTLPEAQEDVVASTASLPFLLGALWNEYAPAMLRPAAPWHGKAIDFSIPHRTRTLAVDVAPDLVAALVAACRIHGTSLTALVHALVLASFARRLSGNDGDEDASRFAASTPINLRPFLDPNTSDPALAPLFRCLVTGHTHAFSPSTVDALRRPDASLDALIWSNAQRIKRELAHRLATLPADDPSASLGYIGDWSAFWRAKHGGQRAESWEVSNIGLLSGGGATWSIQRVFFTNGSMVAGPPLGVNVATAAPAGTLTAGLSWQDTVVPDGFAEQLAADLKTLAQRFHDTGYFSF</sequence>
<dbReference type="PANTHER" id="PTHR28037">
    <property type="entry name" value="ALCOHOL O-ACETYLTRANSFERASE 1-RELATED"/>
    <property type="match status" value="1"/>
</dbReference>
<dbReference type="GO" id="GO:0008080">
    <property type="term" value="F:N-acetyltransferase activity"/>
    <property type="evidence" value="ECO:0007669"/>
    <property type="project" value="TreeGrafter"/>
</dbReference>
<evidence type="ECO:0008006" key="3">
    <source>
        <dbReference type="Google" id="ProtNLM"/>
    </source>
</evidence>
<dbReference type="AlphaFoldDB" id="A0A8H4PKE3"/>
<proteinExistence type="predicted"/>
<reference evidence="1 2" key="1">
    <citation type="journal article" date="2020" name="Genome Biol. Evol.">
        <title>A new high-quality draft genome assembly of the Chinese cordyceps Ophiocordyceps sinensis.</title>
        <authorList>
            <person name="Shu R."/>
            <person name="Zhang J."/>
            <person name="Meng Q."/>
            <person name="Zhang H."/>
            <person name="Zhou G."/>
            <person name="Li M."/>
            <person name="Wu P."/>
            <person name="Zhao Y."/>
            <person name="Chen C."/>
            <person name="Qin Q."/>
        </authorList>
    </citation>
    <scope>NUCLEOTIDE SEQUENCE [LARGE SCALE GENOMIC DNA]</scope>
    <source>
        <strain evidence="1 2">IOZ07</strain>
    </source>
</reference>
<evidence type="ECO:0000313" key="2">
    <source>
        <dbReference type="Proteomes" id="UP000557566"/>
    </source>
</evidence>
<dbReference type="SUPFAM" id="SSF52777">
    <property type="entry name" value="CoA-dependent acyltransferases"/>
    <property type="match status" value="2"/>
</dbReference>
<name>A0A8H4PKE3_9HYPO</name>